<keyword evidence="2" id="KW-0732">Signal</keyword>
<proteinExistence type="predicted"/>
<name>A0ABN3LCL5_9MICO</name>
<dbReference type="EMBL" id="BAAARE010000007">
    <property type="protein sequence ID" value="GAA2481766.1"/>
    <property type="molecule type" value="Genomic_DNA"/>
</dbReference>
<keyword evidence="4" id="KW-1185">Reference proteome</keyword>
<feature type="region of interest" description="Disordered" evidence="1">
    <location>
        <begin position="19"/>
        <end position="41"/>
    </location>
</feature>
<dbReference type="Proteomes" id="UP001500730">
    <property type="component" value="Unassembled WGS sequence"/>
</dbReference>
<sequence>MVGTAVAAGLLAGCTAGATTAPPDGPGPTPSTAAATPGDPATTLACDAAPKALVDRAAASIAAHPGTITASTYVFAATTATGDWYVLGVDRTYVHDDGTPASGPEGDHSRSLALTNLAPKTGENVAMIPLSVAVSDKTPVSWELVSWTGDTLAAGRRAADRAMACLDAQRQA</sequence>
<comment type="caution">
    <text evidence="3">The sequence shown here is derived from an EMBL/GenBank/DDBJ whole genome shotgun (WGS) entry which is preliminary data.</text>
</comment>
<organism evidence="3 4">
    <name type="scientific">Terrabacter carboxydivorans</name>
    <dbReference type="NCBI Taxonomy" id="619730"/>
    <lineage>
        <taxon>Bacteria</taxon>
        <taxon>Bacillati</taxon>
        <taxon>Actinomycetota</taxon>
        <taxon>Actinomycetes</taxon>
        <taxon>Micrococcales</taxon>
        <taxon>Intrasporangiaceae</taxon>
        <taxon>Terrabacter</taxon>
    </lineage>
</organism>
<feature type="signal peptide" evidence="2">
    <location>
        <begin position="1"/>
        <end position="18"/>
    </location>
</feature>
<gene>
    <name evidence="3" type="ORF">GCM10009858_19380</name>
</gene>
<evidence type="ECO:0000256" key="2">
    <source>
        <dbReference type="SAM" id="SignalP"/>
    </source>
</evidence>
<evidence type="ECO:0000313" key="4">
    <source>
        <dbReference type="Proteomes" id="UP001500730"/>
    </source>
</evidence>
<accession>A0ABN3LCL5</accession>
<feature type="compositionally biased region" description="Low complexity" evidence="1">
    <location>
        <begin position="30"/>
        <end position="41"/>
    </location>
</feature>
<evidence type="ECO:0000313" key="3">
    <source>
        <dbReference type="EMBL" id="GAA2481766.1"/>
    </source>
</evidence>
<evidence type="ECO:0000256" key="1">
    <source>
        <dbReference type="SAM" id="MobiDB-lite"/>
    </source>
</evidence>
<feature type="chain" id="PRO_5047238148" description="Lipoprotein" evidence="2">
    <location>
        <begin position="19"/>
        <end position="172"/>
    </location>
</feature>
<reference evidence="3 4" key="1">
    <citation type="journal article" date="2019" name="Int. J. Syst. Evol. Microbiol.">
        <title>The Global Catalogue of Microorganisms (GCM) 10K type strain sequencing project: providing services to taxonomists for standard genome sequencing and annotation.</title>
        <authorList>
            <consortium name="The Broad Institute Genomics Platform"/>
            <consortium name="The Broad Institute Genome Sequencing Center for Infectious Disease"/>
            <person name="Wu L."/>
            <person name="Ma J."/>
        </authorList>
    </citation>
    <scope>NUCLEOTIDE SEQUENCE [LARGE SCALE GENOMIC DNA]</scope>
    <source>
        <strain evidence="3 4">JCM 16259</strain>
    </source>
</reference>
<evidence type="ECO:0008006" key="5">
    <source>
        <dbReference type="Google" id="ProtNLM"/>
    </source>
</evidence>
<protein>
    <recommendedName>
        <fullName evidence="5">Lipoprotein</fullName>
    </recommendedName>
</protein>